<dbReference type="Gene3D" id="1.20.1540.10">
    <property type="entry name" value="Rhomboid-like"/>
    <property type="match status" value="1"/>
</dbReference>
<dbReference type="InterPro" id="IPR022764">
    <property type="entry name" value="Peptidase_S54_rhomboid_dom"/>
</dbReference>
<gene>
    <name evidence="9" type="ORF">ACFS5N_14085</name>
</gene>
<feature type="transmembrane region" description="Helical" evidence="7">
    <location>
        <begin position="317"/>
        <end position="334"/>
    </location>
</feature>
<protein>
    <submittedName>
        <fullName evidence="9">Rhomboid family intramembrane serine protease</fullName>
        <ecNumber evidence="9">3.4.21.-</ecNumber>
    </submittedName>
</protein>
<feature type="domain" description="Peptidase S54 rhomboid" evidence="8">
    <location>
        <begin position="222"/>
        <end position="356"/>
    </location>
</feature>
<dbReference type="PANTHER" id="PTHR43731:SF14">
    <property type="entry name" value="PRESENILIN-ASSOCIATED RHOMBOID-LIKE PROTEIN, MITOCHONDRIAL"/>
    <property type="match status" value="1"/>
</dbReference>
<keyword evidence="4 9" id="KW-0378">Hydrolase</keyword>
<comment type="subcellular location">
    <subcellularLocation>
        <location evidence="1">Membrane</location>
        <topology evidence="1">Multi-pass membrane protein</topology>
    </subcellularLocation>
</comment>
<comment type="caution">
    <text evidence="9">The sequence shown here is derived from an EMBL/GenBank/DDBJ whole genome shotgun (WGS) entry which is preliminary data.</text>
</comment>
<keyword evidence="10" id="KW-1185">Reference proteome</keyword>
<keyword evidence="3 7" id="KW-0812">Transmembrane</keyword>
<evidence type="ECO:0000256" key="3">
    <source>
        <dbReference type="ARBA" id="ARBA00022692"/>
    </source>
</evidence>
<evidence type="ECO:0000256" key="1">
    <source>
        <dbReference type="ARBA" id="ARBA00004141"/>
    </source>
</evidence>
<evidence type="ECO:0000256" key="7">
    <source>
        <dbReference type="SAM" id="Phobius"/>
    </source>
</evidence>
<dbReference type="GO" id="GO:0008233">
    <property type="term" value="F:peptidase activity"/>
    <property type="evidence" value="ECO:0007669"/>
    <property type="project" value="UniProtKB-KW"/>
</dbReference>
<accession>A0ABW5YEA9</accession>
<feature type="transmembrane region" description="Helical" evidence="7">
    <location>
        <begin position="261"/>
        <end position="281"/>
    </location>
</feature>
<sequence>MAWGISPRKIITIPLGDYSPDYYLTLLYHAFKNLGWRIGYFNRDGIIGYTQISWESYAEEVSARIIGNDIVIKSECVGYQFFFTDYGKNAKNLELLVNGEIEYVEYHLQDSLHETTQQLIDSIPDNQFINLEDPPMGYKEKLRTFLSAFTPAPKYFITPLLVIINIVAFFLTHVIIIALFVASIFNATRHNGNHFEVHDLKETFENLYLSVGFSSRNPVLHGQVWRLVTSIFSHFSLLHLGGNMIVLIYIGSLIESKLGRWNYLILYLLTGICASITSVIWHDHGVAAGASGAIFGLFGILLALLSTKFYEASARRALLISTVIFVAYSIIPIGKEVDHAAHFGGLISGYLFGLLAYSGLKNRKQTIVVGLASIATLAYTACCLAFAPVYQLRDLKELTHHTQKLSNSLQQNFYGNYNMSHDSVMYLLNTKALPEIDTLKDIAPKLNKLTLPKKQKQVAVIKSKLILEECKLYTLLYKEYRDRDPVKYRPEINIATQNINDLRVEWTKTGDDPDLDDDDN</sequence>
<keyword evidence="5 7" id="KW-1133">Transmembrane helix</keyword>
<dbReference type="EC" id="3.4.21.-" evidence="9"/>
<organism evidence="9 10">
    <name type="scientific">Mucilaginibacter ximonensis</name>
    <dbReference type="NCBI Taxonomy" id="538021"/>
    <lineage>
        <taxon>Bacteria</taxon>
        <taxon>Pseudomonadati</taxon>
        <taxon>Bacteroidota</taxon>
        <taxon>Sphingobacteriia</taxon>
        <taxon>Sphingobacteriales</taxon>
        <taxon>Sphingobacteriaceae</taxon>
        <taxon>Mucilaginibacter</taxon>
    </lineage>
</organism>
<evidence type="ECO:0000256" key="5">
    <source>
        <dbReference type="ARBA" id="ARBA00022989"/>
    </source>
</evidence>
<dbReference type="EMBL" id="JBHUPD010000003">
    <property type="protein sequence ID" value="MFD2873610.1"/>
    <property type="molecule type" value="Genomic_DNA"/>
</dbReference>
<reference evidence="10" key="1">
    <citation type="journal article" date="2019" name="Int. J. Syst. Evol. Microbiol.">
        <title>The Global Catalogue of Microorganisms (GCM) 10K type strain sequencing project: providing services to taxonomists for standard genome sequencing and annotation.</title>
        <authorList>
            <consortium name="The Broad Institute Genomics Platform"/>
            <consortium name="The Broad Institute Genome Sequencing Center for Infectious Disease"/>
            <person name="Wu L."/>
            <person name="Ma J."/>
        </authorList>
    </citation>
    <scope>NUCLEOTIDE SEQUENCE [LARGE SCALE GENOMIC DNA]</scope>
    <source>
        <strain evidence="10">KCTC 22437</strain>
    </source>
</reference>
<dbReference type="GO" id="GO:0006508">
    <property type="term" value="P:proteolysis"/>
    <property type="evidence" value="ECO:0007669"/>
    <property type="project" value="UniProtKB-KW"/>
</dbReference>
<feature type="transmembrane region" description="Helical" evidence="7">
    <location>
        <begin position="340"/>
        <end position="360"/>
    </location>
</feature>
<evidence type="ECO:0000256" key="6">
    <source>
        <dbReference type="ARBA" id="ARBA00023136"/>
    </source>
</evidence>
<feature type="transmembrane region" description="Helical" evidence="7">
    <location>
        <begin position="160"/>
        <end position="185"/>
    </location>
</feature>
<feature type="transmembrane region" description="Helical" evidence="7">
    <location>
        <begin position="367"/>
        <end position="390"/>
    </location>
</feature>
<dbReference type="RefSeq" id="WP_377186718.1">
    <property type="nucleotide sequence ID" value="NZ_JBHUPD010000003.1"/>
</dbReference>
<keyword evidence="9" id="KW-0645">Protease</keyword>
<dbReference type="InterPro" id="IPR035952">
    <property type="entry name" value="Rhomboid-like_sf"/>
</dbReference>
<evidence type="ECO:0000256" key="4">
    <source>
        <dbReference type="ARBA" id="ARBA00022801"/>
    </source>
</evidence>
<dbReference type="PANTHER" id="PTHR43731">
    <property type="entry name" value="RHOMBOID PROTEASE"/>
    <property type="match status" value="1"/>
</dbReference>
<evidence type="ECO:0000313" key="9">
    <source>
        <dbReference type="EMBL" id="MFD2873610.1"/>
    </source>
</evidence>
<dbReference type="SUPFAM" id="SSF144091">
    <property type="entry name" value="Rhomboid-like"/>
    <property type="match status" value="1"/>
</dbReference>
<evidence type="ECO:0000259" key="8">
    <source>
        <dbReference type="Pfam" id="PF01694"/>
    </source>
</evidence>
<feature type="transmembrane region" description="Helical" evidence="7">
    <location>
        <begin position="287"/>
        <end position="305"/>
    </location>
</feature>
<dbReference type="Pfam" id="PF01694">
    <property type="entry name" value="Rhomboid"/>
    <property type="match status" value="1"/>
</dbReference>
<feature type="transmembrane region" description="Helical" evidence="7">
    <location>
        <begin position="224"/>
        <end position="249"/>
    </location>
</feature>
<dbReference type="Proteomes" id="UP001597557">
    <property type="component" value="Unassembled WGS sequence"/>
</dbReference>
<dbReference type="InterPro" id="IPR050925">
    <property type="entry name" value="Rhomboid_protease_S54"/>
</dbReference>
<evidence type="ECO:0000313" key="10">
    <source>
        <dbReference type="Proteomes" id="UP001597557"/>
    </source>
</evidence>
<evidence type="ECO:0000256" key="2">
    <source>
        <dbReference type="ARBA" id="ARBA00009045"/>
    </source>
</evidence>
<comment type="similarity">
    <text evidence="2">Belongs to the peptidase S54 family.</text>
</comment>
<name>A0ABW5YEA9_9SPHI</name>
<keyword evidence="6 7" id="KW-0472">Membrane</keyword>
<proteinExistence type="inferred from homology"/>